<dbReference type="AlphaFoldDB" id="A0A1I6QK58"/>
<dbReference type="RefSeq" id="WP_092902833.1">
    <property type="nucleotide sequence ID" value="NZ_FOZS01000001.1"/>
</dbReference>
<feature type="region of interest" description="Disordered" evidence="1">
    <location>
        <begin position="52"/>
        <end position="93"/>
    </location>
</feature>
<accession>A0A1I6QK58</accession>
<feature type="compositionally biased region" description="Acidic residues" evidence="1">
    <location>
        <begin position="82"/>
        <end position="93"/>
    </location>
</feature>
<feature type="transmembrane region" description="Helical" evidence="2">
    <location>
        <begin position="12"/>
        <end position="35"/>
    </location>
</feature>
<keyword evidence="2" id="KW-1133">Transmembrane helix</keyword>
<proteinExistence type="predicted"/>
<reference evidence="4" key="1">
    <citation type="submission" date="2016-10" db="EMBL/GenBank/DDBJ databases">
        <authorList>
            <person name="Varghese N."/>
            <person name="Submissions S."/>
        </authorList>
    </citation>
    <scope>NUCLEOTIDE SEQUENCE [LARGE SCALE GENOMIC DNA]</scope>
    <source>
        <strain evidence="4">DSM 22427</strain>
    </source>
</reference>
<sequence>MIAQGPLPPDLLTALAALFLLFGVPLVLFGLIMLYTGYVQYDGERYIEELEEEAGLAEGSNGPAEGPNTPAEESSAGVDEPTTPEDETDSSEP</sequence>
<keyword evidence="2" id="KW-0812">Transmembrane</keyword>
<name>A0A1I6QK58_9EURY</name>
<gene>
    <name evidence="3" type="ORF">SAMN04488556_1329</name>
</gene>
<dbReference type="EMBL" id="FOZS01000001">
    <property type="protein sequence ID" value="SFS52829.1"/>
    <property type="molecule type" value="Genomic_DNA"/>
</dbReference>
<evidence type="ECO:0000313" key="4">
    <source>
        <dbReference type="Proteomes" id="UP000199199"/>
    </source>
</evidence>
<dbReference type="Proteomes" id="UP000199199">
    <property type="component" value="Unassembled WGS sequence"/>
</dbReference>
<organism evidence="3 4">
    <name type="scientific">Halostagnicola kamekurae</name>
    <dbReference type="NCBI Taxonomy" id="619731"/>
    <lineage>
        <taxon>Archaea</taxon>
        <taxon>Methanobacteriati</taxon>
        <taxon>Methanobacteriota</taxon>
        <taxon>Stenosarchaea group</taxon>
        <taxon>Halobacteria</taxon>
        <taxon>Halobacteriales</taxon>
        <taxon>Natrialbaceae</taxon>
        <taxon>Halostagnicola</taxon>
    </lineage>
</organism>
<evidence type="ECO:0000256" key="2">
    <source>
        <dbReference type="SAM" id="Phobius"/>
    </source>
</evidence>
<protein>
    <submittedName>
        <fullName evidence="3">Uncharacterized protein</fullName>
    </submittedName>
</protein>
<evidence type="ECO:0000256" key="1">
    <source>
        <dbReference type="SAM" id="MobiDB-lite"/>
    </source>
</evidence>
<evidence type="ECO:0000313" key="3">
    <source>
        <dbReference type="EMBL" id="SFS52829.1"/>
    </source>
</evidence>
<keyword evidence="2" id="KW-0472">Membrane</keyword>
<keyword evidence="4" id="KW-1185">Reference proteome</keyword>